<evidence type="ECO:0000313" key="3">
    <source>
        <dbReference type="Proteomes" id="UP000178104"/>
    </source>
</evidence>
<dbReference type="Proteomes" id="UP000178104">
    <property type="component" value="Unassembled WGS sequence"/>
</dbReference>
<keyword evidence="1" id="KW-0812">Transmembrane</keyword>
<keyword evidence="1" id="KW-0472">Membrane</keyword>
<name>A0A1F6XNM3_9BACT</name>
<feature type="transmembrane region" description="Helical" evidence="1">
    <location>
        <begin position="262"/>
        <end position="281"/>
    </location>
</feature>
<comment type="caution">
    <text evidence="2">The sequence shown here is derived from an EMBL/GenBank/DDBJ whole genome shotgun (WGS) entry which is preliminary data.</text>
</comment>
<reference evidence="2 3" key="1">
    <citation type="journal article" date="2016" name="Nat. Commun.">
        <title>Thousands of microbial genomes shed light on interconnected biogeochemical processes in an aquifer system.</title>
        <authorList>
            <person name="Anantharaman K."/>
            <person name="Brown C.T."/>
            <person name="Hug L.A."/>
            <person name="Sharon I."/>
            <person name="Castelle C.J."/>
            <person name="Probst A.J."/>
            <person name="Thomas B.C."/>
            <person name="Singh A."/>
            <person name="Wilkins M.J."/>
            <person name="Karaoz U."/>
            <person name="Brodie E.L."/>
            <person name="Williams K.H."/>
            <person name="Hubbard S.S."/>
            <person name="Banfield J.F."/>
        </authorList>
    </citation>
    <scope>NUCLEOTIDE SEQUENCE [LARGE SCALE GENOMIC DNA]</scope>
</reference>
<dbReference type="AlphaFoldDB" id="A0A1F6XNM3"/>
<evidence type="ECO:0000256" key="1">
    <source>
        <dbReference type="SAM" id="Phobius"/>
    </source>
</evidence>
<organism evidence="2 3">
    <name type="scientific">Candidatus Nomurabacteria bacterium RIFCSPLOWO2_01_FULL_42_17</name>
    <dbReference type="NCBI Taxonomy" id="1801780"/>
    <lineage>
        <taxon>Bacteria</taxon>
        <taxon>Candidatus Nomuraibacteriota</taxon>
    </lineage>
</organism>
<dbReference type="EMBL" id="MFVE01000004">
    <property type="protein sequence ID" value="OGI95661.1"/>
    <property type="molecule type" value="Genomic_DNA"/>
</dbReference>
<protein>
    <submittedName>
        <fullName evidence="2">Uncharacterized protein</fullName>
    </submittedName>
</protein>
<proteinExistence type="predicted"/>
<keyword evidence="1" id="KW-1133">Transmembrane helix</keyword>
<evidence type="ECO:0000313" key="2">
    <source>
        <dbReference type="EMBL" id="OGI95661.1"/>
    </source>
</evidence>
<gene>
    <name evidence="2" type="ORF">A2917_01095</name>
</gene>
<accession>A0A1F6XNM3</accession>
<sequence length="287" mass="31692">MPFLASFLFGIFVCEVYNKKMNKLLIFLLTFGILFMTNSALATVGGPTYIHTFKYNPLNESVYYTLHSESGRGCPPELLKMSLNSGKSTIVFSCDQGEKLLEGSGSYDPYLVNAAIDKITANFKNLIPINLKSNKISVDISFVNYTNFSPEISEIKNANFIASVYQDGKKIVDFPVSGCNLEQPFVFAGYAIPGFDKKIVLLLSAKGDCWEGGYIYESLHVVGGVSNLDKKYLNFYKSDSALVPNEGTLVVFESSPETSNNFILYTIFGSILALGLGYFLGRKKARS</sequence>